<gene>
    <name evidence="10" type="primary">fluC</name>
    <name evidence="10" type="synonym">crcB</name>
    <name evidence="11" type="ORF">AF331_13385</name>
</gene>
<keyword evidence="5 10" id="KW-0472">Membrane</keyword>
<dbReference type="GO" id="GO:0140114">
    <property type="term" value="P:cellular detoxification of fluoride"/>
    <property type="evidence" value="ECO:0007669"/>
    <property type="project" value="UniProtKB-UniRule"/>
</dbReference>
<feature type="transmembrane region" description="Helical" evidence="10">
    <location>
        <begin position="94"/>
        <end position="115"/>
    </location>
</feature>
<keyword evidence="3 10" id="KW-0812">Transmembrane</keyword>
<dbReference type="STRING" id="189381.GCA_900166615_01238"/>
<feature type="transmembrane region" description="Helical" evidence="10">
    <location>
        <begin position="65"/>
        <end position="88"/>
    </location>
</feature>
<dbReference type="AlphaFoldDB" id="A0A0M0G642"/>
<dbReference type="EMBL" id="LGUE01000004">
    <property type="protein sequence ID" value="KON84987.1"/>
    <property type="molecule type" value="Genomic_DNA"/>
</dbReference>
<comment type="caution">
    <text evidence="11">The sequence shown here is derived from an EMBL/GenBank/DDBJ whole genome shotgun (WGS) entry which is preliminary data.</text>
</comment>
<evidence type="ECO:0000256" key="3">
    <source>
        <dbReference type="ARBA" id="ARBA00022692"/>
    </source>
</evidence>
<organism evidence="11 12">
    <name type="scientific">Rossellomorea marisflavi</name>
    <dbReference type="NCBI Taxonomy" id="189381"/>
    <lineage>
        <taxon>Bacteria</taxon>
        <taxon>Bacillati</taxon>
        <taxon>Bacillota</taxon>
        <taxon>Bacilli</taxon>
        <taxon>Bacillales</taxon>
        <taxon>Bacillaceae</taxon>
        <taxon>Rossellomorea</taxon>
    </lineage>
</organism>
<evidence type="ECO:0000256" key="2">
    <source>
        <dbReference type="ARBA" id="ARBA00022475"/>
    </source>
</evidence>
<feature type="binding site" evidence="10">
    <location>
        <position position="75"/>
    </location>
    <ligand>
        <name>Na(+)</name>
        <dbReference type="ChEBI" id="CHEBI:29101"/>
        <note>structural</note>
    </ligand>
</feature>
<dbReference type="GO" id="GO:0046872">
    <property type="term" value="F:metal ion binding"/>
    <property type="evidence" value="ECO:0007669"/>
    <property type="project" value="UniProtKB-KW"/>
</dbReference>
<evidence type="ECO:0000256" key="9">
    <source>
        <dbReference type="ARBA" id="ARBA00049940"/>
    </source>
</evidence>
<evidence type="ECO:0000256" key="1">
    <source>
        <dbReference type="ARBA" id="ARBA00004651"/>
    </source>
</evidence>
<dbReference type="PATRIC" id="fig|189381.12.peg.2731"/>
<keyword evidence="4 10" id="KW-1133">Transmembrane helix</keyword>
<evidence type="ECO:0000256" key="8">
    <source>
        <dbReference type="ARBA" id="ARBA00035585"/>
    </source>
</evidence>
<evidence type="ECO:0000256" key="6">
    <source>
        <dbReference type="ARBA" id="ARBA00023303"/>
    </source>
</evidence>
<dbReference type="NCBIfam" id="TIGR00494">
    <property type="entry name" value="crcB"/>
    <property type="match status" value="1"/>
</dbReference>
<proteinExistence type="inferred from homology"/>
<accession>A0A0M0G642</accession>
<dbReference type="InterPro" id="IPR003691">
    <property type="entry name" value="FluC"/>
</dbReference>
<dbReference type="PANTHER" id="PTHR28259">
    <property type="entry name" value="FLUORIDE EXPORT PROTEIN 1-RELATED"/>
    <property type="match status" value="1"/>
</dbReference>
<dbReference type="PANTHER" id="PTHR28259:SF1">
    <property type="entry name" value="FLUORIDE EXPORT PROTEIN 1-RELATED"/>
    <property type="match status" value="1"/>
</dbReference>
<keyword evidence="10" id="KW-0813">Transport</keyword>
<feature type="binding site" evidence="10">
    <location>
        <position position="72"/>
    </location>
    <ligand>
        <name>Na(+)</name>
        <dbReference type="ChEBI" id="CHEBI:29101"/>
        <note>structural</note>
    </ligand>
</feature>
<dbReference type="OrthoDB" id="9799631at2"/>
<comment type="function">
    <text evidence="9 10">Fluoride-specific ion channel. Important for reducing fluoride concentration in the cell, thus reducing its toxicity.</text>
</comment>
<keyword evidence="12" id="KW-1185">Reference proteome</keyword>
<comment type="activity regulation">
    <text evidence="10">Na(+) is not transported, but it plays an essential structural role and its presence is essential for fluoride channel function.</text>
</comment>
<dbReference type="HAMAP" id="MF_00454">
    <property type="entry name" value="FluC"/>
    <property type="match status" value="1"/>
</dbReference>
<dbReference type="Pfam" id="PF02537">
    <property type="entry name" value="CRCB"/>
    <property type="match status" value="1"/>
</dbReference>
<comment type="similarity">
    <text evidence="7 10">Belongs to the fluoride channel Fluc/FEX (TC 1.A.43) family.</text>
</comment>
<protein>
    <recommendedName>
        <fullName evidence="10">Fluoride-specific ion channel FluC</fullName>
    </recommendedName>
</protein>
<keyword evidence="10" id="KW-0479">Metal-binding</keyword>
<evidence type="ECO:0000313" key="11">
    <source>
        <dbReference type="EMBL" id="KON84987.1"/>
    </source>
</evidence>
<evidence type="ECO:0000256" key="4">
    <source>
        <dbReference type="ARBA" id="ARBA00022989"/>
    </source>
</evidence>
<sequence length="124" mass="13247">MIYLWVGAAGAVGAVLRYLVGMYVYSGSVFPVATLVTNLIGSFLLAIFTTVLVERWPLSPMVKTAIGTGMIGSFTTFSTLSVETVALFEGGRTGLAFLYIALSIFGGLFMSRIGFRLTEKEGAQ</sequence>
<evidence type="ECO:0000256" key="5">
    <source>
        <dbReference type="ARBA" id="ARBA00023136"/>
    </source>
</evidence>
<name>A0A0M0G642_9BACI</name>
<reference evidence="12" key="1">
    <citation type="submission" date="2015-07" db="EMBL/GenBank/DDBJ databases">
        <title>Fjat-14235 jcm11544.</title>
        <authorList>
            <person name="Liu B."/>
            <person name="Wang J."/>
            <person name="Zhu Y."/>
            <person name="Liu G."/>
            <person name="Chen Q."/>
            <person name="Chen Z."/>
            <person name="Lan J."/>
            <person name="Che J."/>
            <person name="Ge C."/>
            <person name="Shi H."/>
            <person name="Pan Z."/>
            <person name="Liu X."/>
        </authorList>
    </citation>
    <scope>NUCLEOTIDE SEQUENCE [LARGE SCALE GENOMIC DNA]</scope>
    <source>
        <strain evidence="12">JCM 11544</strain>
    </source>
</reference>
<dbReference type="RefSeq" id="WP_053428588.1">
    <property type="nucleotide sequence ID" value="NZ_LGUE01000004.1"/>
</dbReference>
<dbReference type="GO" id="GO:0005886">
    <property type="term" value="C:plasma membrane"/>
    <property type="evidence" value="ECO:0007669"/>
    <property type="project" value="UniProtKB-SubCell"/>
</dbReference>
<comment type="catalytic activity">
    <reaction evidence="8">
        <text>fluoride(in) = fluoride(out)</text>
        <dbReference type="Rhea" id="RHEA:76159"/>
        <dbReference type="ChEBI" id="CHEBI:17051"/>
    </reaction>
    <physiologicalReaction direction="left-to-right" evidence="8">
        <dbReference type="Rhea" id="RHEA:76160"/>
    </physiologicalReaction>
</comment>
<comment type="subcellular location">
    <subcellularLocation>
        <location evidence="1 10">Cell membrane</location>
        <topology evidence="1 10">Multi-pass membrane protein</topology>
    </subcellularLocation>
</comment>
<dbReference type="GO" id="GO:0062054">
    <property type="term" value="F:fluoride channel activity"/>
    <property type="evidence" value="ECO:0007669"/>
    <property type="project" value="UniProtKB-UniRule"/>
</dbReference>
<keyword evidence="6 10" id="KW-0407">Ion channel</keyword>
<feature type="transmembrane region" description="Helical" evidence="10">
    <location>
        <begin position="33"/>
        <end position="53"/>
    </location>
</feature>
<keyword evidence="10" id="KW-0915">Sodium</keyword>
<keyword evidence="10" id="KW-0406">Ion transport</keyword>
<dbReference type="Proteomes" id="UP000037405">
    <property type="component" value="Unassembled WGS sequence"/>
</dbReference>
<evidence type="ECO:0000313" key="12">
    <source>
        <dbReference type="Proteomes" id="UP000037405"/>
    </source>
</evidence>
<keyword evidence="2 10" id="KW-1003">Cell membrane</keyword>
<evidence type="ECO:0000256" key="10">
    <source>
        <dbReference type="HAMAP-Rule" id="MF_00454"/>
    </source>
</evidence>
<evidence type="ECO:0000256" key="7">
    <source>
        <dbReference type="ARBA" id="ARBA00035120"/>
    </source>
</evidence>